<dbReference type="PROSITE" id="PS51257">
    <property type="entry name" value="PROKAR_LIPOPROTEIN"/>
    <property type="match status" value="1"/>
</dbReference>
<accession>A0ABY8KTN0</accession>
<evidence type="ECO:0008006" key="3">
    <source>
        <dbReference type="Google" id="ProtNLM"/>
    </source>
</evidence>
<protein>
    <recommendedName>
        <fullName evidence="3">Lipoprotein</fullName>
    </recommendedName>
</protein>
<evidence type="ECO:0000313" key="2">
    <source>
        <dbReference type="Proteomes" id="UP001238523"/>
    </source>
</evidence>
<organism evidence="1 2">
    <name type="scientific">Aequorivita marisscotiae</name>
    <dbReference type="NCBI Taxonomy" id="3040348"/>
    <lineage>
        <taxon>Bacteria</taxon>
        <taxon>Pseudomonadati</taxon>
        <taxon>Bacteroidota</taxon>
        <taxon>Flavobacteriia</taxon>
        <taxon>Flavobacteriales</taxon>
        <taxon>Flavobacteriaceae</taxon>
        <taxon>Aequorivita</taxon>
    </lineage>
</organism>
<name>A0ABY8KTN0_9FLAO</name>
<dbReference type="RefSeq" id="WP_279448378.1">
    <property type="nucleotide sequence ID" value="NZ_CP122379.1"/>
</dbReference>
<dbReference type="EMBL" id="CP122379">
    <property type="protein sequence ID" value="WGF92428.1"/>
    <property type="molecule type" value="Genomic_DNA"/>
</dbReference>
<evidence type="ECO:0000313" key="1">
    <source>
        <dbReference type="EMBL" id="WGF92428.1"/>
    </source>
</evidence>
<keyword evidence="2" id="KW-1185">Reference proteome</keyword>
<reference evidence="1 2" key="1">
    <citation type="submission" date="2023-04" db="EMBL/GenBank/DDBJ databases">
        <title>Taxonomic identification of the Arctic strain Aequorivita sp. nov. and transcriptomic analysis in response to temperature stress.</title>
        <authorList>
            <person name="Liu W."/>
            <person name="Cong B."/>
            <person name="Lin J."/>
        </authorList>
    </citation>
    <scope>NUCLEOTIDE SEQUENCE [LARGE SCALE GENOMIC DNA]</scope>
    <source>
        <strain evidence="1 2">Ant34-E75</strain>
    </source>
</reference>
<dbReference type="Proteomes" id="UP001238523">
    <property type="component" value="Chromosome"/>
</dbReference>
<sequence>MKYISLLMLVLFLFACNTRDEGLKSVGFWLSEDVKNKGNYKQIIKAGEGMFLVKYYIDQRSGSTYGSDFYTFNKGCFSEGFDFFCETEDNNLITEHGEVFVKYDKEYFFYDNKGYPLESLVKKYGDLTKDKIDELGIKIYGK</sequence>
<gene>
    <name evidence="1" type="ORF">QCQ61_14630</name>
</gene>
<proteinExistence type="predicted"/>